<dbReference type="InParanoid" id="A0A0Q3G5G3"/>
<dbReference type="EnsemblPlants" id="KQK06591">
    <property type="protein sequence ID" value="KQK06591"/>
    <property type="gene ID" value="BRADI_2g27176v3"/>
</dbReference>
<dbReference type="Gramene" id="KQK06591">
    <property type="protein sequence ID" value="KQK06591"/>
    <property type="gene ID" value="BRADI_2g27176v3"/>
</dbReference>
<name>A0A0Q3G5G3_BRADI</name>
<reference evidence="3" key="3">
    <citation type="submission" date="2018-08" db="UniProtKB">
        <authorList>
            <consortium name="EnsemblPlants"/>
        </authorList>
    </citation>
    <scope>IDENTIFICATION</scope>
    <source>
        <strain evidence="3">cv. Bd21</strain>
    </source>
</reference>
<protein>
    <submittedName>
        <fullName evidence="2 3">Uncharacterized protein</fullName>
    </submittedName>
</protein>
<feature type="compositionally biased region" description="Basic residues" evidence="1">
    <location>
        <begin position="160"/>
        <end position="170"/>
    </location>
</feature>
<gene>
    <name evidence="2" type="ORF">BRADI_2g27176v3</name>
</gene>
<dbReference type="AlphaFoldDB" id="A0A0Q3G5G3"/>
<evidence type="ECO:0000313" key="4">
    <source>
        <dbReference type="Proteomes" id="UP000008810"/>
    </source>
</evidence>
<feature type="compositionally biased region" description="Low complexity" evidence="1">
    <location>
        <begin position="185"/>
        <end position="200"/>
    </location>
</feature>
<feature type="compositionally biased region" description="Low complexity" evidence="1">
    <location>
        <begin position="150"/>
        <end position="159"/>
    </location>
</feature>
<sequence length="220" mass="23671">MFCVNQPSLHLISLSSLSLPRCLLFPVLPTRAAAATAASLCATPTACLKPDQVVRPRCLPLLDRRGIPPARSGPPPPPCRRCCLPLLDWRRRPGGFGRPHLARAGSGRPGRASERRPLRPPAPGSAARSILGRPAVRARRLCPDPVGPVRGRPATSSSRGGRRRRLRPRAPSRAGRPASTRRHLPSGSLPRASGSSRSRPPCGCPTLLDCGWIWLHTDLV</sequence>
<evidence type="ECO:0000256" key="1">
    <source>
        <dbReference type="SAM" id="MobiDB-lite"/>
    </source>
</evidence>
<dbReference type="Proteomes" id="UP000008810">
    <property type="component" value="Chromosome 2"/>
</dbReference>
<accession>A0A0Q3G5G3</accession>
<proteinExistence type="predicted"/>
<keyword evidence="4" id="KW-1185">Reference proteome</keyword>
<reference evidence="2 3" key="1">
    <citation type="journal article" date="2010" name="Nature">
        <title>Genome sequencing and analysis of the model grass Brachypodium distachyon.</title>
        <authorList>
            <consortium name="International Brachypodium Initiative"/>
        </authorList>
    </citation>
    <scope>NUCLEOTIDE SEQUENCE [LARGE SCALE GENOMIC DNA]</scope>
    <source>
        <strain evidence="2 3">Bd21</strain>
    </source>
</reference>
<evidence type="ECO:0000313" key="2">
    <source>
        <dbReference type="EMBL" id="KQK06591.1"/>
    </source>
</evidence>
<organism evidence="2">
    <name type="scientific">Brachypodium distachyon</name>
    <name type="common">Purple false brome</name>
    <name type="synonym">Trachynia distachya</name>
    <dbReference type="NCBI Taxonomy" id="15368"/>
    <lineage>
        <taxon>Eukaryota</taxon>
        <taxon>Viridiplantae</taxon>
        <taxon>Streptophyta</taxon>
        <taxon>Embryophyta</taxon>
        <taxon>Tracheophyta</taxon>
        <taxon>Spermatophyta</taxon>
        <taxon>Magnoliopsida</taxon>
        <taxon>Liliopsida</taxon>
        <taxon>Poales</taxon>
        <taxon>Poaceae</taxon>
        <taxon>BOP clade</taxon>
        <taxon>Pooideae</taxon>
        <taxon>Stipodae</taxon>
        <taxon>Brachypodieae</taxon>
        <taxon>Brachypodium</taxon>
    </lineage>
</organism>
<evidence type="ECO:0000313" key="3">
    <source>
        <dbReference type="EnsemblPlants" id="KQK06591"/>
    </source>
</evidence>
<dbReference type="EMBL" id="CM000881">
    <property type="protein sequence ID" value="KQK06591.1"/>
    <property type="molecule type" value="Genomic_DNA"/>
</dbReference>
<feature type="region of interest" description="Disordered" evidence="1">
    <location>
        <begin position="95"/>
        <end position="200"/>
    </location>
</feature>
<reference evidence="2" key="2">
    <citation type="submission" date="2017-06" db="EMBL/GenBank/DDBJ databases">
        <title>WGS assembly of Brachypodium distachyon.</title>
        <authorList>
            <consortium name="The International Brachypodium Initiative"/>
            <person name="Lucas S."/>
            <person name="Harmon-Smith M."/>
            <person name="Lail K."/>
            <person name="Tice H."/>
            <person name="Grimwood J."/>
            <person name="Bruce D."/>
            <person name="Barry K."/>
            <person name="Shu S."/>
            <person name="Lindquist E."/>
            <person name="Wang M."/>
            <person name="Pitluck S."/>
            <person name="Vogel J.P."/>
            <person name="Garvin D.F."/>
            <person name="Mockler T.C."/>
            <person name="Schmutz J."/>
            <person name="Rokhsar D."/>
            <person name="Bevan M.W."/>
        </authorList>
    </citation>
    <scope>NUCLEOTIDE SEQUENCE</scope>
    <source>
        <strain evidence="2">Bd21</strain>
    </source>
</reference>